<feature type="signal peptide" evidence="1">
    <location>
        <begin position="1"/>
        <end position="26"/>
    </location>
</feature>
<proteinExistence type="predicted"/>
<name>A0A1J7IHX8_9PEZI</name>
<evidence type="ECO:0000256" key="1">
    <source>
        <dbReference type="SAM" id="SignalP"/>
    </source>
</evidence>
<dbReference type="AlphaFoldDB" id="A0A1J7IHX8"/>
<feature type="chain" id="PRO_5013335185" evidence="1">
    <location>
        <begin position="27"/>
        <end position="62"/>
    </location>
</feature>
<reference evidence="2 3" key="1">
    <citation type="submission" date="2016-10" db="EMBL/GenBank/DDBJ databases">
        <title>Draft genome sequence of Coniochaeta ligniaria NRRL30616, a lignocellulolytic fungus for bioabatement of inhibitors in plant biomass hydrolysates.</title>
        <authorList>
            <consortium name="DOE Joint Genome Institute"/>
            <person name="Jimenez D.J."/>
            <person name="Hector R.E."/>
            <person name="Riley R."/>
            <person name="Sun H."/>
            <person name="Grigoriev I.V."/>
            <person name="Van Elsas J.D."/>
            <person name="Nichols N.N."/>
        </authorList>
    </citation>
    <scope>NUCLEOTIDE SEQUENCE [LARGE SCALE GENOMIC DNA]</scope>
    <source>
        <strain evidence="2 3">NRRL 30616</strain>
    </source>
</reference>
<sequence>MTRQLGPLRPHLSALVFLCSCPLLSQRRIVTSAKCDLGDRRCCRCLEPGLGELLSQLADLRS</sequence>
<accession>A0A1J7IHX8</accession>
<protein>
    <submittedName>
        <fullName evidence="2">Uncharacterized protein</fullName>
    </submittedName>
</protein>
<gene>
    <name evidence="2" type="ORF">CONLIGDRAFT_494307</name>
</gene>
<keyword evidence="3" id="KW-1185">Reference proteome</keyword>
<keyword evidence="1" id="KW-0732">Signal</keyword>
<dbReference type="PROSITE" id="PS51257">
    <property type="entry name" value="PROKAR_LIPOPROTEIN"/>
    <property type="match status" value="1"/>
</dbReference>
<dbReference type="InParanoid" id="A0A1J7IHX8"/>
<evidence type="ECO:0000313" key="3">
    <source>
        <dbReference type="Proteomes" id="UP000182658"/>
    </source>
</evidence>
<dbReference type="EMBL" id="KV875100">
    <property type="protein sequence ID" value="OIW26997.1"/>
    <property type="molecule type" value="Genomic_DNA"/>
</dbReference>
<evidence type="ECO:0000313" key="2">
    <source>
        <dbReference type="EMBL" id="OIW26997.1"/>
    </source>
</evidence>
<organism evidence="2 3">
    <name type="scientific">Coniochaeta ligniaria NRRL 30616</name>
    <dbReference type="NCBI Taxonomy" id="1408157"/>
    <lineage>
        <taxon>Eukaryota</taxon>
        <taxon>Fungi</taxon>
        <taxon>Dikarya</taxon>
        <taxon>Ascomycota</taxon>
        <taxon>Pezizomycotina</taxon>
        <taxon>Sordariomycetes</taxon>
        <taxon>Sordariomycetidae</taxon>
        <taxon>Coniochaetales</taxon>
        <taxon>Coniochaetaceae</taxon>
        <taxon>Coniochaeta</taxon>
    </lineage>
</organism>
<dbReference type="Proteomes" id="UP000182658">
    <property type="component" value="Unassembled WGS sequence"/>
</dbReference>